<feature type="transmembrane region" description="Helical" evidence="9">
    <location>
        <begin position="120"/>
        <end position="146"/>
    </location>
</feature>
<evidence type="ECO:0000313" key="12">
    <source>
        <dbReference type="Proteomes" id="UP001501343"/>
    </source>
</evidence>
<dbReference type="EMBL" id="BAAAOF010000002">
    <property type="protein sequence ID" value="GAA1915541.1"/>
    <property type="molecule type" value="Genomic_DNA"/>
</dbReference>
<evidence type="ECO:0000259" key="10">
    <source>
        <dbReference type="PROSITE" id="PS50928"/>
    </source>
</evidence>
<feature type="domain" description="ABC transmembrane type-1" evidence="10">
    <location>
        <begin position="121"/>
        <end position="319"/>
    </location>
</feature>
<evidence type="ECO:0000256" key="1">
    <source>
        <dbReference type="ARBA" id="ARBA00004651"/>
    </source>
</evidence>
<evidence type="ECO:0000256" key="9">
    <source>
        <dbReference type="RuleBase" id="RU363032"/>
    </source>
</evidence>
<feature type="transmembrane region" description="Helical" evidence="9">
    <location>
        <begin position="64"/>
        <end position="85"/>
    </location>
</feature>
<evidence type="ECO:0000256" key="8">
    <source>
        <dbReference type="ARBA" id="ARBA00023136"/>
    </source>
</evidence>
<feature type="transmembrane region" description="Helical" evidence="9">
    <location>
        <begin position="239"/>
        <end position="264"/>
    </location>
</feature>
<dbReference type="InterPro" id="IPR035906">
    <property type="entry name" value="MetI-like_sf"/>
</dbReference>
<evidence type="ECO:0000313" key="11">
    <source>
        <dbReference type="EMBL" id="GAA1915541.1"/>
    </source>
</evidence>
<evidence type="ECO:0000256" key="7">
    <source>
        <dbReference type="ARBA" id="ARBA00022989"/>
    </source>
</evidence>
<keyword evidence="7 9" id="KW-1133">Transmembrane helix</keyword>
<accession>A0ABN2PC66</accession>
<keyword evidence="6 9" id="KW-0812">Transmembrane</keyword>
<dbReference type="Pfam" id="PF00528">
    <property type="entry name" value="BPD_transp_1"/>
    <property type="match status" value="1"/>
</dbReference>
<name>A0ABN2PC66_9MICO</name>
<dbReference type="Gene3D" id="1.10.3720.10">
    <property type="entry name" value="MetI-like"/>
    <property type="match status" value="1"/>
</dbReference>
<sequence>MSNSNLNARAVEESETISGKLGASMNVGEGAGFAAFGEKGTRRTPTERKRTFKQWFVDTGWRHVIAWVAIVFALFPLLYIISASLNPTGTLTGSNKLFSAFSLRNYERLFTDPAVPYGTWYVNSLFIAIITSVATVLLCALGAYAFSRMRFKGRRFGLVTLLVLQMFPQLLAITAIFLLMIQIGDVFPAIGLGTHAGLIMIYLGGALGVNTFLMYGFFNTVPTAIDEAAKIDGAGHARVFFTIMLPLVRPILIVVGLLTFIGIIGEFAIASVILTDPATQTVAIGLFQLVSGFQSQNWGVFSAGAILAALPVMVFFLFSQRYIAGGLVSGSVK</sequence>
<comment type="subcellular location">
    <subcellularLocation>
        <location evidence="1 9">Cell membrane</location>
        <topology evidence="1 9">Multi-pass membrane protein</topology>
    </subcellularLocation>
</comment>
<evidence type="ECO:0000256" key="6">
    <source>
        <dbReference type="ARBA" id="ARBA00022692"/>
    </source>
</evidence>
<dbReference type="Proteomes" id="UP001501343">
    <property type="component" value="Unassembled WGS sequence"/>
</dbReference>
<organism evidence="11 12">
    <name type="scientific">Microbacterium aoyamense</name>
    <dbReference type="NCBI Taxonomy" id="344166"/>
    <lineage>
        <taxon>Bacteria</taxon>
        <taxon>Bacillati</taxon>
        <taxon>Actinomycetota</taxon>
        <taxon>Actinomycetes</taxon>
        <taxon>Micrococcales</taxon>
        <taxon>Microbacteriaceae</taxon>
        <taxon>Microbacterium</taxon>
    </lineage>
</organism>
<evidence type="ECO:0000256" key="4">
    <source>
        <dbReference type="ARBA" id="ARBA00022475"/>
    </source>
</evidence>
<keyword evidence="4" id="KW-1003">Cell membrane</keyword>
<keyword evidence="8 9" id="KW-0472">Membrane</keyword>
<dbReference type="InterPro" id="IPR050901">
    <property type="entry name" value="BP-dep_ABC_trans_perm"/>
</dbReference>
<evidence type="ECO:0000256" key="2">
    <source>
        <dbReference type="ARBA" id="ARBA00009047"/>
    </source>
</evidence>
<dbReference type="CDD" id="cd06261">
    <property type="entry name" value="TM_PBP2"/>
    <property type="match status" value="1"/>
</dbReference>
<keyword evidence="5" id="KW-0762">Sugar transport</keyword>
<dbReference type="PANTHER" id="PTHR32243">
    <property type="entry name" value="MALTOSE TRANSPORT SYSTEM PERMEASE-RELATED"/>
    <property type="match status" value="1"/>
</dbReference>
<evidence type="ECO:0000256" key="3">
    <source>
        <dbReference type="ARBA" id="ARBA00022448"/>
    </source>
</evidence>
<dbReference type="InterPro" id="IPR000515">
    <property type="entry name" value="MetI-like"/>
</dbReference>
<comment type="similarity">
    <text evidence="2">Belongs to the binding-protein-dependent transport system permease family. MalFG subfamily.</text>
</comment>
<dbReference type="SUPFAM" id="SSF161098">
    <property type="entry name" value="MetI-like"/>
    <property type="match status" value="1"/>
</dbReference>
<protein>
    <submittedName>
        <fullName evidence="11">Sugar ABC transporter permease</fullName>
    </submittedName>
</protein>
<feature type="transmembrane region" description="Helical" evidence="9">
    <location>
        <begin position="158"/>
        <end position="183"/>
    </location>
</feature>
<gene>
    <name evidence="11" type="ORF">GCM10009775_05050</name>
</gene>
<comment type="caution">
    <text evidence="11">The sequence shown here is derived from an EMBL/GenBank/DDBJ whole genome shotgun (WGS) entry which is preliminary data.</text>
</comment>
<reference evidence="11 12" key="1">
    <citation type="journal article" date="2019" name="Int. J. Syst. Evol. Microbiol.">
        <title>The Global Catalogue of Microorganisms (GCM) 10K type strain sequencing project: providing services to taxonomists for standard genome sequencing and annotation.</title>
        <authorList>
            <consortium name="The Broad Institute Genomics Platform"/>
            <consortium name="The Broad Institute Genome Sequencing Center for Infectious Disease"/>
            <person name="Wu L."/>
            <person name="Ma J."/>
        </authorList>
    </citation>
    <scope>NUCLEOTIDE SEQUENCE [LARGE SCALE GENOMIC DNA]</scope>
    <source>
        <strain evidence="11 12">JCM 14900</strain>
    </source>
</reference>
<feature type="transmembrane region" description="Helical" evidence="9">
    <location>
        <begin position="298"/>
        <end position="318"/>
    </location>
</feature>
<evidence type="ECO:0000256" key="5">
    <source>
        <dbReference type="ARBA" id="ARBA00022597"/>
    </source>
</evidence>
<feature type="transmembrane region" description="Helical" evidence="9">
    <location>
        <begin position="195"/>
        <end position="218"/>
    </location>
</feature>
<dbReference type="PROSITE" id="PS50928">
    <property type="entry name" value="ABC_TM1"/>
    <property type="match status" value="1"/>
</dbReference>
<keyword evidence="12" id="KW-1185">Reference proteome</keyword>
<keyword evidence="3 9" id="KW-0813">Transport</keyword>
<proteinExistence type="inferred from homology"/>
<dbReference type="PANTHER" id="PTHR32243:SF50">
    <property type="entry name" value="MALTOSE_MALTODEXTRIN TRANSPORT SYSTEM PERMEASE PROTEIN MALG"/>
    <property type="match status" value="1"/>
</dbReference>
<dbReference type="RefSeq" id="WP_248145078.1">
    <property type="nucleotide sequence ID" value="NZ_BAAAOF010000002.1"/>
</dbReference>